<comment type="caution">
    <text evidence="2">The sequence shown here is derived from an EMBL/GenBank/DDBJ whole genome shotgun (WGS) entry which is preliminary data.</text>
</comment>
<gene>
    <name evidence="2" type="ORF">RM555_26850</name>
</gene>
<protein>
    <submittedName>
        <fullName evidence="2">AAA family ATPase</fullName>
    </submittedName>
</protein>
<dbReference type="PANTHER" id="PTHR43581">
    <property type="entry name" value="ATP/GTP PHOSPHATASE"/>
    <property type="match status" value="1"/>
</dbReference>
<evidence type="ECO:0000313" key="2">
    <source>
        <dbReference type="EMBL" id="MDT0532625.1"/>
    </source>
</evidence>
<dbReference type="SUPFAM" id="SSF52540">
    <property type="entry name" value="P-loop containing nucleoside triphosphate hydrolases"/>
    <property type="match status" value="1"/>
</dbReference>
<organism evidence="2 3">
    <name type="scientific">Micromonospora reichwaldensis</name>
    <dbReference type="NCBI Taxonomy" id="3075516"/>
    <lineage>
        <taxon>Bacteria</taxon>
        <taxon>Bacillati</taxon>
        <taxon>Actinomycetota</taxon>
        <taxon>Actinomycetes</taxon>
        <taxon>Micromonosporales</taxon>
        <taxon>Micromonosporaceae</taxon>
        <taxon>Micromonospora</taxon>
    </lineage>
</organism>
<reference evidence="2" key="1">
    <citation type="submission" date="2023-09" db="EMBL/GenBank/DDBJ databases">
        <title>30 novel species of actinomycetes from the DSMZ collection.</title>
        <authorList>
            <person name="Nouioui I."/>
        </authorList>
    </citation>
    <scope>NUCLEOTIDE SEQUENCE</scope>
    <source>
        <strain evidence="2">DSM 115977</strain>
    </source>
</reference>
<proteinExistence type="predicted"/>
<name>A0ABU2X4D8_9ACTN</name>
<dbReference type="PANTHER" id="PTHR43581:SF2">
    <property type="entry name" value="EXCINUCLEASE ATPASE SUBUNIT"/>
    <property type="match status" value="1"/>
</dbReference>
<sequence>MIAELQLSNFRAFTAYRVQFRKENVLVGPNSAGKSTLLMALRFARTCVRQAYRVKPSEARQHRGSWIQSYPAPIRNFKVLRESVRHEFRDSEEASLTLRWKNGASITVVWPATSEEDEAPYFYLRNTIGNNPRNIAQVRAEFHDIASIPALSTLEHEEEVLDSEYVRQHLDSHRASRHFRNQLLQLANTGLWGEFCEFAAPWMGGFELSEPTVAYAIGGEPGIDLFYREPGSSKEKEVVWAGDGFQIWLQLLLHLYRNRREQTVLLDEPEVFLHPDLQRRLMRVLTSLDQQFLFATHSAEVLAEVDRSSILWIDKTRKRAIRNPQSESLEAMSSHLGSSFNLALAKALRARGVLFVEGEDVRLLRSLSATAGMPSITAETRLAVVPIEGFSNWQRAEYFGWIAQEFLNNAVSGLLIVDRDYRTESQVQEIEDRVRQTGITVHTWSRKEVESYLLNAETISRLSKCPVDEVTFLLEQATAAEEQQCFTQLTAHLLQSENKSKKSAATLMKESQDKFTKNWPDPEYRIRIAPPKSVLATVNQGLQARGHKAASFTAIAKHMRLSEIDREMLYVLERIEDLAK</sequence>
<dbReference type="InterPro" id="IPR027417">
    <property type="entry name" value="P-loop_NTPase"/>
</dbReference>
<accession>A0ABU2X4D8</accession>
<keyword evidence="3" id="KW-1185">Reference proteome</keyword>
<dbReference type="Gene3D" id="3.40.50.300">
    <property type="entry name" value="P-loop containing nucleotide triphosphate hydrolases"/>
    <property type="match status" value="2"/>
</dbReference>
<evidence type="ECO:0000313" key="3">
    <source>
        <dbReference type="Proteomes" id="UP001180973"/>
    </source>
</evidence>
<dbReference type="InterPro" id="IPR051396">
    <property type="entry name" value="Bact_Antivir_Def_Nuclease"/>
</dbReference>
<dbReference type="RefSeq" id="WP_311414349.1">
    <property type="nucleotide sequence ID" value="NZ_JAVRFL010000043.1"/>
</dbReference>
<dbReference type="Proteomes" id="UP001180973">
    <property type="component" value="Unassembled WGS sequence"/>
</dbReference>
<dbReference type="Pfam" id="PF13304">
    <property type="entry name" value="AAA_21"/>
    <property type="match status" value="1"/>
</dbReference>
<evidence type="ECO:0000259" key="1">
    <source>
        <dbReference type="Pfam" id="PF13304"/>
    </source>
</evidence>
<feature type="domain" description="ATPase AAA-type core" evidence="1">
    <location>
        <begin position="24"/>
        <end position="302"/>
    </location>
</feature>
<dbReference type="InterPro" id="IPR003959">
    <property type="entry name" value="ATPase_AAA_core"/>
</dbReference>
<dbReference type="EMBL" id="JAVRFL010000043">
    <property type="protein sequence ID" value="MDT0532625.1"/>
    <property type="molecule type" value="Genomic_DNA"/>
</dbReference>